<dbReference type="Proteomes" id="UP000694251">
    <property type="component" value="Chromosome 9"/>
</dbReference>
<evidence type="ECO:0000313" key="2">
    <source>
        <dbReference type="Proteomes" id="UP000694251"/>
    </source>
</evidence>
<gene>
    <name evidence="1" type="ORF">ISN44_As09g013500</name>
</gene>
<evidence type="ECO:0000313" key="1">
    <source>
        <dbReference type="EMBL" id="KAG7573014.1"/>
    </source>
</evidence>
<comment type="caution">
    <text evidence="1">The sequence shown here is derived from an EMBL/GenBank/DDBJ whole genome shotgun (WGS) entry which is preliminary data.</text>
</comment>
<organism evidence="1 2">
    <name type="scientific">Arabidopsis suecica</name>
    <name type="common">Swedish thale-cress</name>
    <name type="synonym">Cardaminopsis suecica</name>
    <dbReference type="NCBI Taxonomy" id="45249"/>
    <lineage>
        <taxon>Eukaryota</taxon>
        <taxon>Viridiplantae</taxon>
        <taxon>Streptophyta</taxon>
        <taxon>Embryophyta</taxon>
        <taxon>Tracheophyta</taxon>
        <taxon>Spermatophyta</taxon>
        <taxon>Magnoliopsida</taxon>
        <taxon>eudicotyledons</taxon>
        <taxon>Gunneridae</taxon>
        <taxon>Pentapetalae</taxon>
        <taxon>rosids</taxon>
        <taxon>malvids</taxon>
        <taxon>Brassicales</taxon>
        <taxon>Brassicaceae</taxon>
        <taxon>Camelineae</taxon>
        <taxon>Arabidopsis</taxon>
    </lineage>
</organism>
<feature type="non-terminal residue" evidence="1">
    <location>
        <position position="1"/>
    </location>
</feature>
<accession>A0A8T2AJ75</accession>
<reference evidence="1 2" key="1">
    <citation type="submission" date="2020-12" db="EMBL/GenBank/DDBJ databases">
        <title>Concerted genomic and epigenomic changes stabilize Arabidopsis allopolyploids.</title>
        <authorList>
            <person name="Chen Z."/>
        </authorList>
    </citation>
    <scope>NUCLEOTIDE SEQUENCE [LARGE SCALE GENOMIC DNA]</scope>
    <source>
        <strain evidence="1">As9502</strain>
        <tissue evidence="1">Leaf</tissue>
    </source>
</reference>
<dbReference type="EMBL" id="JAEFBJ010000009">
    <property type="protein sequence ID" value="KAG7573014.1"/>
    <property type="molecule type" value="Genomic_DNA"/>
</dbReference>
<protein>
    <submittedName>
        <fullName evidence="1">Uncharacterized protein</fullName>
    </submittedName>
</protein>
<sequence>ENQVSNLVWEYWFRGAKNFNLEMTWCSQEQAALG</sequence>
<proteinExistence type="predicted"/>
<dbReference type="AlphaFoldDB" id="A0A8T2AJ75"/>
<name>A0A8T2AJ75_ARASU</name>
<keyword evidence="2" id="KW-1185">Reference proteome</keyword>